<comment type="similarity">
    <text evidence="2">Belongs to the nurim family.</text>
</comment>
<name>A0A6M5YW90_9BACT</name>
<dbReference type="GO" id="GO:0012505">
    <property type="term" value="C:endomembrane system"/>
    <property type="evidence" value="ECO:0007669"/>
    <property type="project" value="UniProtKB-SubCell"/>
</dbReference>
<keyword evidence="3 6" id="KW-0812">Transmembrane</keyword>
<evidence type="ECO:0000256" key="5">
    <source>
        <dbReference type="ARBA" id="ARBA00023136"/>
    </source>
</evidence>
<accession>A0A6M5YW90</accession>
<keyword evidence="5 6" id="KW-0472">Membrane</keyword>
<gene>
    <name evidence="7" type="ORF">FTUN_5779</name>
</gene>
<dbReference type="KEGG" id="ftj:FTUN_5779"/>
<feature type="transmembrane region" description="Helical" evidence="6">
    <location>
        <begin position="65"/>
        <end position="87"/>
    </location>
</feature>
<feature type="transmembrane region" description="Helical" evidence="6">
    <location>
        <begin position="138"/>
        <end position="156"/>
    </location>
</feature>
<protein>
    <submittedName>
        <fullName evidence="7">Uncharacterized protein</fullName>
    </submittedName>
</protein>
<evidence type="ECO:0000256" key="1">
    <source>
        <dbReference type="ARBA" id="ARBA00004127"/>
    </source>
</evidence>
<feature type="transmembrane region" description="Helical" evidence="6">
    <location>
        <begin position="99"/>
        <end position="118"/>
    </location>
</feature>
<proteinExistence type="inferred from homology"/>
<dbReference type="Proteomes" id="UP000503447">
    <property type="component" value="Chromosome"/>
</dbReference>
<evidence type="ECO:0000256" key="2">
    <source>
        <dbReference type="ARBA" id="ARBA00010631"/>
    </source>
</evidence>
<dbReference type="InterPro" id="IPR007318">
    <property type="entry name" value="Phopholipid_MeTrfase"/>
</dbReference>
<organism evidence="7 8">
    <name type="scientific">Frigoriglobus tundricola</name>
    <dbReference type="NCBI Taxonomy" id="2774151"/>
    <lineage>
        <taxon>Bacteria</taxon>
        <taxon>Pseudomonadati</taxon>
        <taxon>Planctomycetota</taxon>
        <taxon>Planctomycetia</taxon>
        <taxon>Gemmatales</taxon>
        <taxon>Gemmataceae</taxon>
        <taxon>Frigoriglobus</taxon>
    </lineage>
</organism>
<evidence type="ECO:0000256" key="3">
    <source>
        <dbReference type="ARBA" id="ARBA00022692"/>
    </source>
</evidence>
<dbReference type="AlphaFoldDB" id="A0A6M5YW90"/>
<dbReference type="PANTHER" id="PTHR31040:SF1">
    <property type="entry name" value="NURIM"/>
    <property type="match status" value="1"/>
</dbReference>
<dbReference type="InterPro" id="IPR033580">
    <property type="entry name" value="Nurim-like"/>
</dbReference>
<dbReference type="PANTHER" id="PTHR31040">
    <property type="entry name" value="NURIM"/>
    <property type="match status" value="1"/>
</dbReference>
<reference evidence="8" key="1">
    <citation type="submission" date="2020-05" db="EMBL/GenBank/DDBJ databases">
        <title>Frigoriglobus tundricola gen. nov., sp. nov., a psychrotolerant cellulolytic planctomycete of the family Gemmataceae with two divergent copies of 16S rRNA gene.</title>
        <authorList>
            <person name="Kulichevskaya I.S."/>
            <person name="Ivanova A.A."/>
            <person name="Naumoff D.G."/>
            <person name="Beletsky A.V."/>
            <person name="Rijpstra W.I.C."/>
            <person name="Sinninghe Damste J.S."/>
            <person name="Mardanov A.V."/>
            <person name="Ravin N.V."/>
            <person name="Dedysh S.N."/>
        </authorList>
    </citation>
    <scope>NUCLEOTIDE SEQUENCE [LARGE SCALE GENOMIC DNA]</scope>
    <source>
        <strain evidence="8">PL17</strain>
    </source>
</reference>
<dbReference type="EMBL" id="CP053452">
    <property type="protein sequence ID" value="QJW98198.1"/>
    <property type="molecule type" value="Genomic_DNA"/>
</dbReference>
<dbReference type="Pfam" id="PF04191">
    <property type="entry name" value="PEMT"/>
    <property type="match status" value="1"/>
</dbReference>
<sequence>MEPLPARDLSLSARLAWFVVNLTLGILPTLLFFAWVEQDTDIPAVAHAFGWPWVELPMESVGEKLIWDAGLFALFAFLHSFFAQVGVQDRVRAVVPAPVVRSFYLAVSGSALFLMMGLWQHTGVKVWRLPLSAEAEAWAAGIVFAIPAVIVLWLVARLGFWDFLGWAQLFGPAAPVVRTAGTPALRTTGIYGHVRHPVYTGLLMMFLLGPTLSLDRLAVFAAALAYLSVGIPVEERKLIRLFGREYAVYRRRVPALLPTGRRVI</sequence>
<dbReference type="Gene3D" id="1.20.120.1630">
    <property type="match status" value="1"/>
</dbReference>
<evidence type="ECO:0000256" key="6">
    <source>
        <dbReference type="SAM" id="Phobius"/>
    </source>
</evidence>
<feature type="transmembrane region" description="Helical" evidence="6">
    <location>
        <begin position="15"/>
        <end position="36"/>
    </location>
</feature>
<evidence type="ECO:0000313" key="7">
    <source>
        <dbReference type="EMBL" id="QJW98198.1"/>
    </source>
</evidence>
<keyword evidence="8" id="KW-1185">Reference proteome</keyword>
<evidence type="ECO:0000256" key="4">
    <source>
        <dbReference type="ARBA" id="ARBA00022989"/>
    </source>
</evidence>
<keyword evidence="4 6" id="KW-1133">Transmembrane helix</keyword>
<dbReference type="RefSeq" id="WP_171473430.1">
    <property type="nucleotide sequence ID" value="NZ_CP053452.2"/>
</dbReference>
<evidence type="ECO:0000313" key="8">
    <source>
        <dbReference type="Proteomes" id="UP000503447"/>
    </source>
</evidence>
<comment type="subcellular location">
    <subcellularLocation>
        <location evidence="1">Endomembrane system</location>
        <topology evidence="1">Multi-pass membrane protein</topology>
    </subcellularLocation>
</comment>